<dbReference type="EMBL" id="LCVB01000038">
    <property type="protein sequence ID" value="KLJ27244.1"/>
    <property type="molecule type" value="Genomic_DNA"/>
</dbReference>
<dbReference type="GO" id="GO:0005886">
    <property type="term" value="C:plasma membrane"/>
    <property type="evidence" value="ECO:0007669"/>
    <property type="project" value="UniProtKB-SubCell"/>
</dbReference>
<evidence type="ECO:0000256" key="4">
    <source>
        <dbReference type="ARBA" id="ARBA00022989"/>
    </source>
</evidence>
<dbReference type="Pfam" id="PF12696">
    <property type="entry name" value="TraG-D_C"/>
    <property type="match status" value="1"/>
</dbReference>
<name>A0AAW3HPD6_STRAG</name>
<reference evidence="7 8" key="1">
    <citation type="journal article" date="2015" name="PLoS ONE">
        <title>Genomic analysis reveals the molecular basis for capsule loss in the group B streptococcus population.</title>
        <authorList>
            <consortium name="DEVANI Consortium"/>
            <person name="Rosini R."/>
            <person name="Campisi E."/>
            <person name="De Chiara M."/>
            <person name="Tettelin H."/>
            <person name="Rinaudo D."/>
            <person name="Toniolo C."/>
            <person name="Metruccio M."/>
            <person name="Guidotti S."/>
            <person name="Sorensen U.B."/>
            <person name="Kilian M."/>
            <person name="Ramirez M."/>
            <person name="Janulczyk R."/>
            <person name="Donati C."/>
            <person name="Grandi G."/>
            <person name="Margarit I."/>
        </authorList>
    </citation>
    <scope>NUCLEOTIDE SEQUENCE [LARGE SCALE GENOMIC DNA]</scope>
    <source>
        <strain evidence="7 8">ES-PW-063</strain>
    </source>
</reference>
<protein>
    <submittedName>
        <fullName evidence="7">Type VI secretion protein</fullName>
    </submittedName>
</protein>
<organism evidence="7 8">
    <name type="scientific">Streptococcus agalactiae</name>
    <dbReference type="NCBI Taxonomy" id="1311"/>
    <lineage>
        <taxon>Bacteria</taxon>
        <taxon>Bacillati</taxon>
        <taxon>Bacillota</taxon>
        <taxon>Bacilli</taxon>
        <taxon>Lactobacillales</taxon>
        <taxon>Streptococcaceae</taxon>
        <taxon>Streptococcus</taxon>
    </lineage>
</organism>
<evidence type="ECO:0000259" key="6">
    <source>
        <dbReference type="Pfam" id="PF12696"/>
    </source>
</evidence>
<keyword evidence="2" id="KW-1003">Cell membrane</keyword>
<evidence type="ECO:0000313" key="8">
    <source>
        <dbReference type="Proteomes" id="UP000035174"/>
    </source>
</evidence>
<dbReference type="AlphaFoldDB" id="A0AAW3HPD6"/>
<dbReference type="CDD" id="cd01127">
    <property type="entry name" value="TrwB_TraG_TraD_VirD4"/>
    <property type="match status" value="1"/>
</dbReference>
<keyword evidence="4" id="KW-1133">Transmembrane helix</keyword>
<dbReference type="PANTHER" id="PTHR37937:SF1">
    <property type="entry name" value="CONJUGATIVE TRANSFER: DNA TRANSPORT"/>
    <property type="match status" value="1"/>
</dbReference>
<evidence type="ECO:0000256" key="2">
    <source>
        <dbReference type="ARBA" id="ARBA00022475"/>
    </source>
</evidence>
<comment type="subcellular location">
    <subcellularLocation>
        <location evidence="1">Cell membrane</location>
        <topology evidence="1">Multi-pass membrane protein</topology>
    </subcellularLocation>
</comment>
<accession>A0AAW3HPD6</accession>
<evidence type="ECO:0000256" key="1">
    <source>
        <dbReference type="ARBA" id="ARBA00004651"/>
    </source>
</evidence>
<dbReference type="InterPro" id="IPR032689">
    <property type="entry name" value="TraG-D_C"/>
</dbReference>
<dbReference type="Proteomes" id="UP000035174">
    <property type="component" value="Unassembled WGS sequence"/>
</dbReference>
<dbReference type="InterPro" id="IPR051539">
    <property type="entry name" value="T4SS-coupling_protein"/>
</dbReference>
<dbReference type="Gene3D" id="3.40.50.300">
    <property type="entry name" value="P-loop containing nucleotide triphosphate hydrolases"/>
    <property type="match status" value="1"/>
</dbReference>
<evidence type="ECO:0000313" key="7">
    <source>
        <dbReference type="EMBL" id="KLJ27244.1"/>
    </source>
</evidence>
<feature type="domain" description="TraD/TraG TraM recognition site" evidence="6">
    <location>
        <begin position="27"/>
        <end position="134"/>
    </location>
</feature>
<gene>
    <name evidence="7" type="ORF">WA45_10445</name>
</gene>
<dbReference type="InterPro" id="IPR027417">
    <property type="entry name" value="P-loop_NTPase"/>
</dbReference>
<evidence type="ECO:0000256" key="3">
    <source>
        <dbReference type="ARBA" id="ARBA00022692"/>
    </source>
</evidence>
<dbReference type="SUPFAM" id="SSF52540">
    <property type="entry name" value="P-loop containing nucleoside triphosphate hydrolases"/>
    <property type="match status" value="1"/>
</dbReference>
<keyword evidence="5" id="KW-0472">Membrane</keyword>
<proteinExistence type="predicted"/>
<keyword evidence="3" id="KW-0812">Transmembrane</keyword>
<dbReference type="PANTHER" id="PTHR37937">
    <property type="entry name" value="CONJUGATIVE TRANSFER: DNA TRANSPORT"/>
    <property type="match status" value="1"/>
</dbReference>
<evidence type="ECO:0000256" key="5">
    <source>
        <dbReference type="ARBA" id="ARBA00023136"/>
    </source>
</evidence>
<sequence length="196" mass="22317">MRRKFHARCGAGEKSEVATPEIYLSLFGLIPKFEKLIATIRSREISASIILQAQSQLKAIYKDNADTIVGNCDSTLFLGGKEKTTLKELSETLGKETIDLYNTSETRSNANSYGLNYQKTGKELMSQDEITVMDGSKCIFQLRGVRPFLSDKFDITKHKNYKLLEDFNKKNAFDIDEYIKRKGKVKLNRNTVITRL</sequence>
<comment type="caution">
    <text evidence="7">The sequence shown here is derived from an EMBL/GenBank/DDBJ whole genome shotgun (WGS) entry which is preliminary data.</text>
</comment>